<evidence type="ECO:0000313" key="2">
    <source>
        <dbReference type="EMBL" id="KAG6402288.1"/>
    </source>
</evidence>
<organism evidence="2">
    <name type="scientific">Salvia splendens</name>
    <name type="common">Scarlet sage</name>
    <dbReference type="NCBI Taxonomy" id="180675"/>
    <lineage>
        <taxon>Eukaryota</taxon>
        <taxon>Viridiplantae</taxon>
        <taxon>Streptophyta</taxon>
        <taxon>Embryophyta</taxon>
        <taxon>Tracheophyta</taxon>
        <taxon>Spermatophyta</taxon>
        <taxon>Magnoliopsida</taxon>
        <taxon>eudicotyledons</taxon>
        <taxon>Gunneridae</taxon>
        <taxon>Pentapetalae</taxon>
        <taxon>asterids</taxon>
        <taxon>lamiids</taxon>
        <taxon>Lamiales</taxon>
        <taxon>Lamiaceae</taxon>
        <taxon>Nepetoideae</taxon>
        <taxon>Mentheae</taxon>
        <taxon>Salviinae</taxon>
        <taxon>Salvia</taxon>
        <taxon>Salvia subgen. Calosphace</taxon>
        <taxon>core Calosphace</taxon>
    </lineage>
</organism>
<dbReference type="Proteomes" id="UP000298416">
    <property type="component" value="Unassembled WGS sequence"/>
</dbReference>
<accession>A0A8X8WY92</accession>
<gene>
    <name evidence="2" type="ORF">SASPL_139166</name>
</gene>
<dbReference type="PANTHER" id="PTHR31659:SF9">
    <property type="entry name" value="PROTEIN: UPF0503-LIKE PROTEIN, PUTATIVE (DUF740)-RELATED"/>
    <property type="match status" value="1"/>
</dbReference>
<feature type="region of interest" description="Disordered" evidence="1">
    <location>
        <begin position="1"/>
        <end position="31"/>
    </location>
</feature>
<reference evidence="2" key="1">
    <citation type="submission" date="2018-01" db="EMBL/GenBank/DDBJ databases">
        <authorList>
            <person name="Mao J.F."/>
        </authorList>
    </citation>
    <scope>NUCLEOTIDE SEQUENCE</scope>
    <source>
        <strain evidence="2">Huo1</strain>
        <tissue evidence="2">Leaf</tissue>
    </source>
</reference>
<dbReference type="Pfam" id="PF05340">
    <property type="entry name" value="DUF740"/>
    <property type="match status" value="1"/>
</dbReference>
<dbReference type="PANTHER" id="PTHR31659">
    <property type="entry name" value="PROTEIN: UPF0503-LIKE PROTEIN, PUTATIVE (DUF740)-RELATED"/>
    <property type="match status" value="1"/>
</dbReference>
<protein>
    <submittedName>
        <fullName evidence="2">Uncharacterized protein</fullName>
    </submittedName>
</protein>
<dbReference type="GO" id="GO:0005886">
    <property type="term" value="C:plasma membrane"/>
    <property type="evidence" value="ECO:0007669"/>
    <property type="project" value="TreeGrafter"/>
</dbReference>
<feature type="compositionally biased region" description="Polar residues" evidence="1">
    <location>
        <begin position="1"/>
        <end position="13"/>
    </location>
</feature>
<dbReference type="InterPro" id="IPR008004">
    <property type="entry name" value="OCTOPUS-like"/>
</dbReference>
<evidence type="ECO:0000256" key="1">
    <source>
        <dbReference type="SAM" id="MobiDB-lite"/>
    </source>
</evidence>
<proteinExistence type="predicted"/>
<keyword evidence="3" id="KW-1185">Reference proteome</keyword>
<dbReference type="AlphaFoldDB" id="A0A8X8WY92"/>
<sequence>MLPTVMNQPSSVDPTAPPQQSPLQPQRSSFSCDRHPAENFTGFCPICLCERLTTLAGKSFANTPSSSRRPSSAAIKALFSSSSAAAKPAATSNNNFFLPQKPSKTSFFPELRRTKSFSASKNEALIQFFEPR</sequence>
<dbReference type="EMBL" id="PNBA02000014">
    <property type="protein sequence ID" value="KAG6402288.1"/>
    <property type="molecule type" value="Genomic_DNA"/>
</dbReference>
<evidence type="ECO:0000313" key="3">
    <source>
        <dbReference type="Proteomes" id="UP000298416"/>
    </source>
</evidence>
<name>A0A8X8WY92_SALSN</name>
<comment type="caution">
    <text evidence="2">The sequence shown here is derived from an EMBL/GenBank/DDBJ whole genome shotgun (WGS) entry which is preliminary data.</text>
</comment>
<reference evidence="2" key="2">
    <citation type="submission" date="2020-08" db="EMBL/GenBank/DDBJ databases">
        <title>Plant Genome Project.</title>
        <authorList>
            <person name="Zhang R.-G."/>
        </authorList>
    </citation>
    <scope>NUCLEOTIDE SEQUENCE</scope>
    <source>
        <strain evidence="2">Huo1</strain>
        <tissue evidence="2">Leaf</tissue>
    </source>
</reference>
<feature type="compositionally biased region" description="Low complexity" evidence="1">
    <location>
        <begin position="21"/>
        <end position="31"/>
    </location>
</feature>